<dbReference type="NCBIfam" id="TIGR01731">
    <property type="entry name" value="fil_hemag_20aa"/>
    <property type="match status" value="11"/>
</dbReference>
<dbReference type="InterPro" id="IPR024973">
    <property type="entry name" value="ESPR"/>
</dbReference>
<evidence type="ECO:0000313" key="4">
    <source>
        <dbReference type="Proteomes" id="UP000255417"/>
    </source>
</evidence>
<dbReference type="Proteomes" id="UP000255417">
    <property type="component" value="Unassembled WGS sequence"/>
</dbReference>
<evidence type="ECO:0000259" key="2">
    <source>
        <dbReference type="SMART" id="SM00912"/>
    </source>
</evidence>
<dbReference type="InterPro" id="IPR011050">
    <property type="entry name" value="Pectin_lyase_fold/virulence"/>
</dbReference>
<accession>A0A379CA85</accession>
<dbReference type="OrthoDB" id="2664633at2"/>
<dbReference type="InterPro" id="IPR012334">
    <property type="entry name" value="Pectin_lyas_fold"/>
</dbReference>
<dbReference type="SUPFAM" id="SSF51126">
    <property type="entry name" value="Pectin lyase-like"/>
    <property type="match status" value="1"/>
</dbReference>
<gene>
    <name evidence="3" type="primary">fhaB_2</name>
    <name evidence="3" type="ORF">NCTC12872_01146</name>
</gene>
<protein>
    <submittedName>
        <fullName evidence="3">Filamentous hemagglutinin</fullName>
    </submittedName>
</protein>
<dbReference type="NCBIfam" id="TIGR01901">
    <property type="entry name" value="adhes_NPXG"/>
    <property type="match status" value="1"/>
</dbReference>
<dbReference type="EMBL" id="UGTA01000001">
    <property type="protein sequence ID" value="SUB59171.1"/>
    <property type="molecule type" value="Genomic_DNA"/>
</dbReference>
<dbReference type="InterPro" id="IPR010069">
    <property type="entry name" value="CdiA_FHA1_rpt"/>
</dbReference>
<dbReference type="RefSeq" id="WP_115315660.1">
    <property type="nucleotide sequence ID" value="NZ_LWIF01000001.1"/>
</dbReference>
<dbReference type="Gene3D" id="2.160.20.10">
    <property type="entry name" value="Single-stranded right-handed beta-helix, Pectin lyase-like"/>
    <property type="match status" value="1"/>
</dbReference>
<dbReference type="GO" id="GO:0003824">
    <property type="term" value="F:catalytic activity"/>
    <property type="evidence" value="ECO:0007669"/>
    <property type="project" value="UniProtKB-ARBA"/>
</dbReference>
<evidence type="ECO:0000313" key="3">
    <source>
        <dbReference type="EMBL" id="SUB59171.1"/>
    </source>
</evidence>
<sequence length="3207" mass="348986">MNKHCYRIIFSKTLNCLVVVSEITKAESKSSANSPQCKRKNKLVNLVQNITACIKPLCFSLFCALGFVSSSFADTLIIKADNTAPKNTQPIVLQTANGLPQVNIQTPNAKGLSHNKYTQFDVDTKGAILNNSRKTTQTKLGGYVQGNPYLARGEAKVILNEVNSNNPSLMKGYVEVAGQKADVIIANPSGISCQGCGILNSNQVTLTTGKPQIRDGQIESVNVEQGTVLISGKGLDNSQVDYTEILSQKAKINAGIWTKKKLAVVTGNNTIKRSDLDENLQIIHKKSPLTSSTSSQYSVDVSELGGMYAGQIHLVGTEQGLGVRNVGHIGAGVGEVAIDVNGKIINSGIINANQGITSKASDDVENTGKIEAKQNDILIKTKGALKQDGSIIAQKGNIKIKADKNITQQGETIAHKNIDYAAQKVNATTSSILASGVEITQTQKGENRQLETQSETGQNITVHTKETATLQGKNIASGKLEVNATAVNLDHSQSSGYDVKVTATKDNIDANSAKITAKNNVDLTIPKTLSTQHSHLKAKKITVSQQNLNTQNAVWEQTGNADFNLTADSIKNNAGYISTQGNFEVNTKQLENTKGTLLSDKQFSIKVSGKLDSTEGVIASKEDLSIDSDGLNNDKGLIQTNQNLALNTNGKLLSNKETLEKGIVAQGKINLKTATIANQQGRIASKGNQDIIATEIENTQGKIQTEDSFNVNAKNIVNHQGEISANHDAILTLSNNLSQQKGVVKAGELTIQAKRLQSENSSQILGNKIDIATQQDLSNKASAILANKDITLSSQQLDNTQGVISSKTQAVNINTHQQALNNTQGQIGAKGGLTVNSGELDNLTGIIKANENVTLITKAIDNQQGYIGSADKNVDIKAQQKFDNTKGRIEAKNNIDLLAKGINNQSGIIYTQQGHIDLNAQSQALNNQQGEIIAGENLSLTSGNLINTQGKLFANNDNNITAIHSMIDNSQAGKIQALGNLSVKAKQLNNQSGFIQSGKDNTLTIQENIINNRVVEQGSLIEAGKTLAITTNNINNQNTVATASQLAQGIIAESLELNALKLNNNKGGVYIQKQGELIISKILDNQSGEILGWQDLTIEGFDTNLEINNHKGKMQAQNNLDISAKHLSMNGHLEAKNLSIKLKDDVVSEQDINAKNNLSIVTQGDITNSKKLSANNRLILNASNIENIAEGKISSEETRITAQNKVTNRGLINSFSENNQSKTVIKAKTIHNLGTGRIYGDYMALGAENILNQDESVNGEDKSATIAARKRLDIAGKEIINDTTLYNPDKKGGSTIYSEGDIVFGRSLNVNDQAEGKAETLKNKSSIIEAVGSVGLHIDDITNSNEHYLGKLLETSSKDVSKYYILPQGIATGSEPYNNGKLNYINTDKLYWAGFSRAGKWVENVNAKEPALITNIDQIRSNTLLAEPNTVKCQDDNDSSSCKVIEASIYTKDNPIWTYFNITPPDTERPEEPNIDIKEYLKKTGIDVDNLSDEQLDELEENLTPPIMPTKPIKPLKKLTETDESFQLRLAQYNLDKAEYNKAVTLQKEFEKFKPILDWTNKNGNKLKELSKKISQHNKWIYGEEYYRYWNIWVNKEVVKETMTLASLPGQILAGKDIYYNSKQFLNDKSIVIAGNKLTQSGQGRIENRDDEEAIRQDIELGSRNWSYSKWRGGVKRYHERRSSNYGPLKRINETHKDMNLFLTKDHTNPTTYKDYIDVKKQNNITQKQNEVVLNDLSKFDTKKQDSEASRDINVVNVNTSLKLENTQVSQPSVLEIRSIEVDARLPNQGLYRINPKPNSHFVVETDPEFTNHKKWLSSDYMFNALRYDPNNVQKRLGDGFYEQKLVREQINRLTGRQFLGNHSDFEAQYKSLMHNGITFAKRFNLGLGIALSEAQVAQLTSDIVWLESKSITLPNGKVEQVLVPKVYAMAHKGDITGNGTLISANRLKMNANEIINEGTIAGRKFAQLNANKLKNSGKLSAEKLEAHINGDVENIGGVIEAERDLLLDVAGNLTHRSTTQTTKVDLDGFKRTQTTLDRKALLHVKGKDGKLHINANNINITGADIINDGQGQSYISAKNNLNLTALEVGFDEKMGYGNHYRNENVQDVEISHIKTKGDMILKGKNIVSEGAELESQSKLTAIAENDLVLNGATRKSDFEEYHYTKHSSTFSKSTHTTFDQKNKILKKGSELSAEKITLVAGHDIKAKGAVIVADNDVDILAKNNINIGEDVQSLKEEHFEKKTKSGLLSSGGIGFTIGSRKETKESDHAKLYAKGSQVGSLSGKVNIVANNDYKQSVSTVTSVKDDVTIKAKQVDIVAGDDKYETNSKYTFEQKGLTVAVNVPALQAIQAGINTAKSIEKVGKSKNDRVNAMAAANAAWDAARTYETIGDAAKATEALANGDMANANVSVSITYGEQKNTQQSSTKGTIANSSKVNAGGKANIIAIGDKTSNINIVGSDVSGIKGTQLLAENEVNVLAKSQTHQERSSNKSQGWNAGVAVSYGSDGFAMGVTAGGNYGKGYGNGDEQSWVASRVGDKNSQTTIVSKNDTTLKGAQVVGKGVSIEAKDLNIESLQDTMTYKGKQKNMSGQVTVGYGVSGSASYSQSKVNADYASVNTQAGVFAGDDGFKVNVKKHTNLKGGLITSTEKAEQEGKNSFVTGTVTTSNIDNHANHSASGFGISGGVSVSGKDLGQGKATENPHLEDVAGKGGVSKSLGYGSDKDSQSNTTTAGVGTQNITITDKAKQQNLQSDVLTNPSGIQTKYHTKQALNQKGLENNFDAKAVQSEVELQVEVTREFDKTRQGVKAKIYQEADKRREEAVQIRKENSVEGKNGYSTKESLALDDKADTLEKVAFYTDLALGGLYGYGNSDALTYMGVATTVDPAIRAATTPAQVWEVKCKQDGLYCSNKSYDGKTVRPIYGDKAEIGDKRQIFALSELTPSNTTGVITVSNNGILNPRDDALKNAIKQNKWETNKDGIAVVYNRPTSNVVSELIYALYDKTNDLAGGRLPLTSAEKMNIKIYDYAKQNNYQLDLNNHSRGGLTASVALQKANRDGLKEIPIRESRFFGTATNVQDYSNQLANVNKYTHTVQNTDGTTSQQGSQVLSAVHYTDFVGRTPLIGFRSKYLVGGNKPTGGVEDKWFLYSHSSYVGEVPTENLIDDNGRFIDEKGNRVSKKINNPYRKEFKEVWSLDENNKNLSLPIVIKPE</sequence>
<dbReference type="InterPro" id="IPR008638">
    <property type="entry name" value="FhaB/CdiA-like_TPS"/>
</dbReference>
<proteinExistence type="predicted"/>
<organism evidence="3 4">
    <name type="scientific">Phocoenobacter uteri</name>
    <dbReference type="NCBI Taxonomy" id="146806"/>
    <lineage>
        <taxon>Bacteria</taxon>
        <taxon>Pseudomonadati</taxon>
        <taxon>Pseudomonadota</taxon>
        <taxon>Gammaproteobacteria</taxon>
        <taxon>Pasteurellales</taxon>
        <taxon>Pasteurellaceae</taxon>
        <taxon>Phocoenobacter</taxon>
    </lineage>
</organism>
<feature type="domain" description="Filamentous haemagglutinin FhaB/tRNA nuclease CdiA-like TPS" evidence="2">
    <location>
        <begin position="96"/>
        <end position="216"/>
    </location>
</feature>
<dbReference type="SMART" id="SM00912">
    <property type="entry name" value="Haemagg_act"/>
    <property type="match status" value="1"/>
</dbReference>
<dbReference type="InterPro" id="IPR025157">
    <property type="entry name" value="Hemagglutinin_rpt"/>
</dbReference>
<feature type="region of interest" description="Disordered" evidence="1">
    <location>
        <begin position="2689"/>
        <end position="2731"/>
    </location>
</feature>
<reference evidence="3 4" key="1">
    <citation type="submission" date="2018-06" db="EMBL/GenBank/DDBJ databases">
        <authorList>
            <consortium name="Pathogen Informatics"/>
            <person name="Doyle S."/>
        </authorList>
    </citation>
    <scope>NUCLEOTIDE SEQUENCE [LARGE SCALE GENOMIC DNA]</scope>
    <source>
        <strain evidence="3 4">NCTC12872</strain>
    </source>
</reference>
<dbReference type="Pfam" id="PF05860">
    <property type="entry name" value="TPS"/>
    <property type="match status" value="1"/>
</dbReference>
<dbReference type="Pfam" id="PF13332">
    <property type="entry name" value="Fil_haemagg_2"/>
    <property type="match status" value="2"/>
</dbReference>
<name>A0A379CA85_9PAST</name>
<evidence type="ECO:0000256" key="1">
    <source>
        <dbReference type="SAM" id="MobiDB-lite"/>
    </source>
</evidence>
<dbReference type="Pfam" id="PF13018">
    <property type="entry name" value="ESPR"/>
    <property type="match status" value="1"/>
</dbReference>
<keyword evidence="4" id="KW-1185">Reference proteome</keyword>